<accession>A0ABV5BIC1</accession>
<evidence type="ECO:0000313" key="1">
    <source>
        <dbReference type="EMBL" id="MFB5685189.1"/>
    </source>
</evidence>
<proteinExistence type="predicted"/>
<comment type="caution">
    <text evidence="1">The sequence shown here is derived from an EMBL/GenBank/DDBJ whole genome shotgun (WGS) entry which is preliminary data.</text>
</comment>
<sequence>MDVNRLNKLLLDYSYDPGRIVWGEVFHLFHLAKKSALPLYELDPSGDIIYDPARRMFVVRVLEVHIHLKDYELVDAVLYQGSFRPKK</sequence>
<name>A0ABV5BIC1_9BACL</name>
<dbReference type="Proteomes" id="UP001580407">
    <property type="component" value="Unassembled WGS sequence"/>
</dbReference>
<dbReference type="EMBL" id="JBHILM010000061">
    <property type="protein sequence ID" value="MFB5685189.1"/>
    <property type="molecule type" value="Genomic_DNA"/>
</dbReference>
<keyword evidence="2" id="KW-1185">Reference proteome</keyword>
<protein>
    <submittedName>
        <fullName evidence="1">Uncharacterized protein</fullName>
    </submittedName>
</protein>
<organism evidence="1 2">
    <name type="scientific">Paenibacillus terreus</name>
    <dbReference type="NCBI Taxonomy" id="1387834"/>
    <lineage>
        <taxon>Bacteria</taxon>
        <taxon>Bacillati</taxon>
        <taxon>Bacillota</taxon>
        <taxon>Bacilli</taxon>
        <taxon>Bacillales</taxon>
        <taxon>Paenibacillaceae</taxon>
        <taxon>Paenibacillus</taxon>
    </lineage>
</organism>
<gene>
    <name evidence="1" type="ORF">ACE3NQ_30220</name>
</gene>
<reference evidence="1 2" key="1">
    <citation type="submission" date="2024-09" db="EMBL/GenBank/DDBJ databases">
        <authorList>
            <person name="Ruan L."/>
        </authorList>
    </citation>
    <scope>NUCLEOTIDE SEQUENCE [LARGE SCALE GENOMIC DNA]</scope>
    <source>
        <strain evidence="1 2">D33</strain>
    </source>
</reference>
<evidence type="ECO:0000313" key="2">
    <source>
        <dbReference type="Proteomes" id="UP001580407"/>
    </source>
</evidence>